<sequence length="315" mass="35599">MTDILVLAILIDIVFGELPNKIHPVAIIGKLISIYENFLHNFKNKFLGGFLLFISTHFTIFIVIFLLLKIIKSNYLLFALKVFIVYSSISVKGMLDHALKIYQALSMDINLAKENLKLIVSRDVEEMNEQDIIKSTIESVAENFNDAFFAPIFYGVIFGIYGIIFYRITNTLDAMVGYKNEKYIEFGKFSAKSDDILNFIPARLQIIVMLPVAQILFKNGLNALKIYKKFRNTLPSPNAGCGISLFAGALNITLGGNTYYFGRLVNKPLIEGGSDLLTKQKILDAIFLYLYSAIFTVLLIIIFKLLWSPNVPFTL</sequence>
<dbReference type="UniPathway" id="UPA00148"/>
<evidence type="ECO:0000256" key="1">
    <source>
        <dbReference type="ARBA" id="ARBA00004651"/>
    </source>
</evidence>
<dbReference type="KEGG" id="ddf:DEFDS_2046"/>
<dbReference type="PANTHER" id="PTHR34308:SF1">
    <property type="entry name" value="COBALAMIN BIOSYNTHESIS PROTEIN CBIB"/>
    <property type="match status" value="1"/>
</dbReference>
<dbReference type="OrthoDB" id="9811967at2"/>
<feature type="transmembrane region" description="Helical" evidence="9">
    <location>
        <begin position="148"/>
        <end position="169"/>
    </location>
</feature>
<keyword evidence="10" id="KW-0436">Ligase</keyword>
<evidence type="ECO:0000313" key="11">
    <source>
        <dbReference type="Proteomes" id="UP000001520"/>
    </source>
</evidence>
<keyword evidence="11" id="KW-1185">Reference proteome</keyword>
<keyword evidence="8 9" id="KW-0472">Membrane</keyword>
<comment type="function">
    <text evidence="9">Converts cobyric acid to cobinamide by the addition of aminopropanol on the F carboxylic group.</text>
</comment>
<dbReference type="RefSeq" id="WP_013008740.1">
    <property type="nucleotide sequence ID" value="NC_013939.1"/>
</dbReference>
<dbReference type="GO" id="GO:0048472">
    <property type="term" value="F:threonine-phosphate decarboxylase activity"/>
    <property type="evidence" value="ECO:0007669"/>
    <property type="project" value="InterPro"/>
</dbReference>
<dbReference type="PANTHER" id="PTHR34308">
    <property type="entry name" value="COBALAMIN BIOSYNTHESIS PROTEIN CBIB"/>
    <property type="match status" value="1"/>
</dbReference>
<dbReference type="eggNOG" id="COG1270">
    <property type="taxonomic scope" value="Bacteria"/>
</dbReference>
<evidence type="ECO:0000256" key="8">
    <source>
        <dbReference type="ARBA" id="ARBA00023136"/>
    </source>
</evidence>
<dbReference type="HAMAP" id="MF_00024">
    <property type="entry name" value="CobD_CbiB"/>
    <property type="match status" value="1"/>
</dbReference>
<evidence type="ECO:0000256" key="6">
    <source>
        <dbReference type="ARBA" id="ARBA00022692"/>
    </source>
</evidence>
<evidence type="ECO:0000256" key="7">
    <source>
        <dbReference type="ARBA" id="ARBA00022989"/>
    </source>
</evidence>
<feature type="transmembrane region" description="Helical" evidence="9">
    <location>
        <begin position="282"/>
        <end position="307"/>
    </location>
</feature>
<proteinExistence type="inferred from homology"/>
<dbReference type="GO" id="GO:0005886">
    <property type="term" value="C:plasma membrane"/>
    <property type="evidence" value="ECO:0007669"/>
    <property type="project" value="UniProtKB-SubCell"/>
</dbReference>
<evidence type="ECO:0000256" key="4">
    <source>
        <dbReference type="ARBA" id="ARBA00022475"/>
    </source>
</evidence>
<dbReference type="STRING" id="639282.DEFDS_2046"/>
<evidence type="ECO:0000256" key="2">
    <source>
        <dbReference type="ARBA" id="ARBA00004953"/>
    </source>
</evidence>
<feature type="transmembrane region" description="Helical" evidence="9">
    <location>
        <begin position="75"/>
        <end position="95"/>
    </location>
</feature>
<dbReference type="HOGENOM" id="CLU_054212_0_2_0"/>
<protein>
    <recommendedName>
        <fullName evidence="9">Cobalamin biosynthesis protein CobD</fullName>
    </recommendedName>
</protein>
<comment type="pathway">
    <text evidence="2 9">Cofactor biosynthesis; adenosylcobalamin biosynthesis.</text>
</comment>
<keyword evidence="6 9" id="KW-0812">Transmembrane</keyword>
<evidence type="ECO:0000313" key="10">
    <source>
        <dbReference type="EMBL" id="BAI81495.1"/>
    </source>
</evidence>
<organism evidence="10 11">
    <name type="scientific">Deferribacter desulfuricans (strain DSM 14783 / JCM 11476 / NBRC 101012 / SSM1)</name>
    <dbReference type="NCBI Taxonomy" id="639282"/>
    <lineage>
        <taxon>Bacteria</taxon>
        <taxon>Pseudomonadati</taxon>
        <taxon>Deferribacterota</taxon>
        <taxon>Deferribacteres</taxon>
        <taxon>Deferribacterales</taxon>
        <taxon>Deferribacteraceae</taxon>
        <taxon>Deferribacter</taxon>
    </lineage>
</organism>
<dbReference type="GO" id="GO:0009236">
    <property type="term" value="P:cobalamin biosynthetic process"/>
    <property type="evidence" value="ECO:0007669"/>
    <property type="project" value="UniProtKB-UniRule"/>
</dbReference>
<keyword evidence="7 9" id="KW-1133">Transmembrane helix</keyword>
<comment type="subcellular location">
    <subcellularLocation>
        <location evidence="1 9">Cell membrane</location>
        <topology evidence="1 9">Multi-pass membrane protein</topology>
    </subcellularLocation>
</comment>
<dbReference type="EMBL" id="AP011529">
    <property type="protein sequence ID" value="BAI81495.1"/>
    <property type="molecule type" value="Genomic_DNA"/>
</dbReference>
<reference evidence="10 11" key="1">
    <citation type="journal article" date="2010" name="DNA Res.">
        <title>Bacterial lifestyle in a deep-sea hydrothermal vent chimney revealed by the genome sequence of the thermophilic bacterium Deferribacter desulfuricans SSM1.</title>
        <authorList>
            <person name="Takaki Y."/>
            <person name="Shimamura S."/>
            <person name="Nakagawa S."/>
            <person name="Fukuhara Y."/>
            <person name="Horikawa H."/>
            <person name="Ankai A."/>
            <person name="Harada T."/>
            <person name="Hosoyama A."/>
            <person name="Oguchi A."/>
            <person name="Fukui S."/>
            <person name="Fujita N."/>
            <person name="Takami H."/>
            <person name="Takai K."/>
        </authorList>
    </citation>
    <scope>NUCLEOTIDE SEQUENCE [LARGE SCALE GENOMIC DNA]</scope>
    <source>
        <strain evidence="11">DSM 14783 / JCM 11476 / NBRC 101012 / SSM1</strain>
    </source>
</reference>
<gene>
    <name evidence="10" type="primary">cbiB</name>
    <name evidence="9" type="synonym">cobD</name>
    <name evidence="10" type="ordered locus">DEFDS_2046</name>
</gene>
<dbReference type="GO" id="GO:0016874">
    <property type="term" value="F:ligase activity"/>
    <property type="evidence" value="ECO:0007669"/>
    <property type="project" value="UniProtKB-KW"/>
</dbReference>
<accession>D3P9V5</accession>
<evidence type="ECO:0000256" key="3">
    <source>
        <dbReference type="ARBA" id="ARBA00006263"/>
    </source>
</evidence>
<evidence type="ECO:0000256" key="9">
    <source>
        <dbReference type="HAMAP-Rule" id="MF_00024"/>
    </source>
</evidence>
<keyword evidence="5 9" id="KW-0169">Cobalamin biosynthesis</keyword>
<dbReference type="GO" id="GO:0015420">
    <property type="term" value="F:ABC-type vitamin B12 transporter activity"/>
    <property type="evidence" value="ECO:0007669"/>
    <property type="project" value="UniProtKB-UniRule"/>
</dbReference>
<evidence type="ECO:0000256" key="5">
    <source>
        <dbReference type="ARBA" id="ARBA00022573"/>
    </source>
</evidence>
<dbReference type="InterPro" id="IPR004485">
    <property type="entry name" value="Cobalamin_biosynth_CobD/CbiB"/>
</dbReference>
<feature type="transmembrane region" description="Helical" evidence="9">
    <location>
        <begin position="237"/>
        <end position="261"/>
    </location>
</feature>
<dbReference type="NCBIfam" id="TIGR00380">
    <property type="entry name" value="cobal_cbiB"/>
    <property type="match status" value="1"/>
</dbReference>
<dbReference type="Pfam" id="PF03186">
    <property type="entry name" value="CobD_Cbib"/>
    <property type="match status" value="1"/>
</dbReference>
<keyword evidence="4 9" id="KW-1003">Cell membrane</keyword>
<dbReference type="AlphaFoldDB" id="D3P9V5"/>
<feature type="transmembrane region" description="Helical" evidence="9">
    <location>
        <begin position="46"/>
        <end position="68"/>
    </location>
</feature>
<dbReference type="Proteomes" id="UP000001520">
    <property type="component" value="Chromosome"/>
</dbReference>
<comment type="similarity">
    <text evidence="3 9">Belongs to the CobD/CbiB family.</text>
</comment>
<name>D3P9V5_DEFDS</name>